<keyword evidence="2 3" id="KW-0238">DNA-binding</keyword>
<feature type="DNA-binding region" description="H-T-H motif" evidence="3">
    <location>
        <begin position="31"/>
        <end position="50"/>
    </location>
</feature>
<dbReference type="EMBL" id="CP013862">
    <property type="protein sequence ID" value="ALX48266.1"/>
    <property type="molecule type" value="Genomic_DNA"/>
</dbReference>
<protein>
    <submittedName>
        <fullName evidence="5">TetR family transcriptional regulator</fullName>
    </submittedName>
</protein>
<dbReference type="Gene3D" id="1.10.357.10">
    <property type="entry name" value="Tetracycline Repressor, domain 2"/>
    <property type="match status" value="1"/>
</dbReference>
<sequence length="222" mass="25750">MTRKYNSKETKEKIIAVSTRLFIEKGFEKTSIQDISEALEMSKGAIYYHFKTKEEIIQAVRENKSNHVEETVEQWLHEIHAQSAKEKLTHLLEKDLADHKTHSLDNAFSTQMKSSDFIVSAMKDSVNKSAPIIANIIKEGNDDGSITTEYPNECAEAFVLLFNFWCDPVIFKCSEEQLERRLKFLQLMMKRMGVDIMNEQILQNSKRLLQELYSDVDRYDGS</sequence>
<dbReference type="PANTHER" id="PTHR43479:SF11">
    <property type="entry name" value="ACREF_ENVCD OPERON REPRESSOR-RELATED"/>
    <property type="match status" value="1"/>
</dbReference>
<dbReference type="PROSITE" id="PS50977">
    <property type="entry name" value="HTH_TETR_2"/>
    <property type="match status" value="1"/>
</dbReference>
<dbReference type="AlphaFoldDB" id="A0A0U4G6I0"/>
<dbReference type="InterPro" id="IPR009057">
    <property type="entry name" value="Homeodomain-like_sf"/>
</dbReference>
<dbReference type="InterPro" id="IPR049149">
    <property type="entry name" value="TetR/AcrR_C"/>
</dbReference>
<dbReference type="Proteomes" id="UP000050331">
    <property type="component" value="Chromosome"/>
</dbReference>
<accession>A0A0U4G6I0</accession>
<organism evidence="5 6">
    <name type="scientific">Lentibacillus amyloliquefaciens</name>
    <dbReference type="NCBI Taxonomy" id="1472767"/>
    <lineage>
        <taxon>Bacteria</taxon>
        <taxon>Bacillati</taxon>
        <taxon>Bacillota</taxon>
        <taxon>Bacilli</taxon>
        <taxon>Bacillales</taxon>
        <taxon>Bacillaceae</taxon>
        <taxon>Lentibacillus</taxon>
    </lineage>
</organism>
<name>A0A0U4G6I0_9BACI</name>
<evidence type="ECO:0000256" key="3">
    <source>
        <dbReference type="PROSITE-ProRule" id="PRU00335"/>
    </source>
</evidence>
<evidence type="ECO:0000256" key="1">
    <source>
        <dbReference type="ARBA" id="ARBA00022491"/>
    </source>
</evidence>
<feature type="domain" description="HTH tetR-type" evidence="4">
    <location>
        <begin position="8"/>
        <end position="68"/>
    </location>
</feature>
<evidence type="ECO:0000259" key="4">
    <source>
        <dbReference type="PROSITE" id="PS50977"/>
    </source>
</evidence>
<dbReference type="OrthoDB" id="9814200at2"/>
<evidence type="ECO:0000256" key="2">
    <source>
        <dbReference type="ARBA" id="ARBA00023125"/>
    </source>
</evidence>
<gene>
    <name evidence="5" type="ORF">AOX59_06380</name>
</gene>
<keyword evidence="1" id="KW-0678">Repressor</keyword>
<evidence type="ECO:0000313" key="6">
    <source>
        <dbReference type="Proteomes" id="UP000050331"/>
    </source>
</evidence>
<keyword evidence="6" id="KW-1185">Reference proteome</keyword>
<dbReference type="GO" id="GO:0003677">
    <property type="term" value="F:DNA binding"/>
    <property type="evidence" value="ECO:0007669"/>
    <property type="project" value="UniProtKB-UniRule"/>
</dbReference>
<evidence type="ECO:0000313" key="5">
    <source>
        <dbReference type="EMBL" id="ALX48266.1"/>
    </source>
</evidence>
<dbReference type="SUPFAM" id="SSF46689">
    <property type="entry name" value="Homeodomain-like"/>
    <property type="match status" value="1"/>
</dbReference>
<proteinExistence type="predicted"/>
<dbReference type="KEGG" id="lao:AOX59_06380"/>
<dbReference type="PANTHER" id="PTHR43479">
    <property type="entry name" value="ACREF/ENVCD OPERON REPRESSOR-RELATED"/>
    <property type="match status" value="1"/>
</dbReference>
<dbReference type="RefSeq" id="WP_068443449.1">
    <property type="nucleotide sequence ID" value="NZ_CP013862.1"/>
</dbReference>
<dbReference type="Pfam" id="PF21303">
    <property type="entry name" value="TetR_C_39"/>
    <property type="match status" value="1"/>
</dbReference>
<reference evidence="5 6" key="1">
    <citation type="submission" date="2016-01" db="EMBL/GenBank/DDBJ databases">
        <title>Complete genome sequence of strain Lentibacillus amyloliquefaciens LAM0015T isolated from saline sediment.</title>
        <authorList>
            <person name="Wang J.-L."/>
            <person name="He M.-X."/>
        </authorList>
    </citation>
    <scope>NUCLEOTIDE SEQUENCE [LARGE SCALE GENOMIC DNA]</scope>
    <source>
        <strain evidence="5 6">LAM0015</strain>
    </source>
</reference>
<dbReference type="Pfam" id="PF00440">
    <property type="entry name" value="TetR_N"/>
    <property type="match status" value="1"/>
</dbReference>
<dbReference type="InterPro" id="IPR050624">
    <property type="entry name" value="HTH-type_Tx_Regulator"/>
</dbReference>
<dbReference type="InterPro" id="IPR001647">
    <property type="entry name" value="HTH_TetR"/>
</dbReference>
<dbReference type="STRING" id="1472767.AOX59_06380"/>
<dbReference type="PRINTS" id="PR00455">
    <property type="entry name" value="HTHTETR"/>
</dbReference>